<dbReference type="EMBL" id="CP049838">
    <property type="protein sequence ID" value="QJT06907.1"/>
    <property type="molecule type" value="Genomic_DNA"/>
</dbReference>
<gene>
    <name evidence="3" type="ORF">G9272_19030</name>
</gene>
<dbReference type="Gene3D" id="2.80.10.50">
    <property type="match status" value="1"/>
</dbReference>
<dbReference type="SUPFAM" id="SSF50370">
    <property type="entry name" value="Ricin B-like lectins"/>
    <property type="match status" value="1"/>
</dbReference>
<protein>
    <submittedName>
        <fullName evidence="3">Ricin-type beta-trefoil lectin domain protein</fullName>
    </submittedName>
</protein>
<feature type="compositionally biased region" description="Pro residues" evidence="1">
    <location>
        <begin position="349"/>
        <end position="359"/>
    </location>
</feature>
<accession>A0A6M4X249</accession>
<feature type="region of interest" description="Disordered" evidence="1">
    <location>
        <begin position="248"/>
        <end position="268"/>
    </location>
</feature>
<dbReference type="SMART" id="SM00458">
    <property type="entry name" value="RICIN"/>
    <property type="match status" value="1"/>
</dbReference>
<feature type="domain" description="Ricin B lectin" evidence="2">
    <location>
        <begin position="363"/>
        <end position="492"/>
    </location>
</feature>
<reference evidence="3" key="1">
    <citation type="submission" date="2020-03" db="EMBL/GenBank/DDBJ databases">
        <title>Molecular networking-based the target discovery of potent antiproliferative macrolactams: 5/6/7/16 polycyclic ansamycins and glycosylated trienomycin from Streptomyces cacaoi subsp. asoensis.</title>
        <authorList>
            <person name="Liu L.-L."/>
        </authorList>
    </citation>
    <scope>NUCLEOTIDE SEQUENCE [LARGE SCALE GENOMIC DNA]</scope>
    <source>
        <strain evidence="3">H2S5</strain>
    </source>
</reference>
<dbReference type="AlphaFoldDB" id="A0A6M4X249"/>
<sequence>MSADASDAYLTDRLRAAPAAAYPALRALRARHHPAVLAYARRCTTGEPAARRLAAEAFTLAARETARGNDPGGAWRHRLLLLSGQVATDWALDDRAGGLDAGLLLVLHTAAPGGPVPPLLAAFRSLPSRTQGLVWYGVVEREPAERTATLLGLTPEDVTYGTGPSLQLLAQACLRHRLAASDDPRCGDFRRLIEQSVRPDAPRHSPDLEAHMAHCPHCATAYEEQCALRDDPRAALAEGLLVWGGSAYVRDDRQPSGGRGPTPARRPSRRVALASAALGVAVVPLAVALLLTSGDSGDSQDSAGAVVTGPSTVPPVTVTATVAAPPASSPAAPSPSPTPSSSPSRTGAPPKPTPTPSPTRAPGGTFAQVVNVANGLCLEVAGDFDNGTDVVTVPCSASPSQRWRVDTARGVLQSYADQDFCLDSRGSVEKGVGVWECASVDGDHGANLRFTVDGDGTVRPAIAILTALTADAGGGVSLEPLDEAGDQLWRAGAA</sequence>
<dbReference type="GO" id="GO:0030246">
    <property type="term" value="F:carbohydrate binding"/>
    <property type="evidence" value="ECO:0007669"/>
    <property type="project" value="UniProtKB-KW"/>
</dbReference>
<dbReference type="InterPro" id="IPR035992">
    <property type="entry name" value="Ricin_B-like_lectins"/>
</dbReference>
<dbReference type="Proteomes" id="UP000502665">
    <property type="component" value="Chromosome"/>
</dbReference>
<evidence type="ECO:0000259" key="2">
    <source>
        <dbReference type="SMART" id="SM00458"/>
    </source>
</evidence>
<proteinExistence type="predicted"/>
<feature type="region of interest" description="Disordered" evidence="1">
    <location>
        <begin position="324"/>
        <end position="365"/>
    </location>
</feature>
<dbReference type="InterPro" id="IPR000772">
    <property type="entry name" value="Ricin_B_lectin"/>
</dbReference>
<dbReference type="Pfam" id="PF00652">
    <property type="entry name" value="Ricin_B_lectin"/>
    <property type="match status" value="1"/>
</dbReference>
<dbReference type="PROSITE" id="PS50231">
    <property type="entry name" value="RICIN_B_LECTIN"/>
    <property type="match status" value="1"/>
</dbReference>
<evidence type="ECO:0000313" key="4">
    <source>
        <dbReference type="Proteomes" id="UP000502665"/>
    </source>
</evidence>
<evidence type="ECO:0000313" key="3">
    <source>
        <dbReference type="EMBL" id="QJT06907.1"/>
    </source>
</evidence>
<evidence type="ECO:0000256" key="1">
    <source>
        <dbReference type="SAM" id="MobiDB-lite"/>
    </source>
</evidence>
<organism evidence="3 4">
    <name type="scientific">Streptomyces asoensis</name>
    <dbReference type="NCBI Taxonomy" id="249586"/>
    <lineage>
        <taxon>Bacteria</taxon>
        <taxon>Bacillati</taxon>
        <taxon>Actinomycetota</taxon>
        <taxon>Actinomycetes</taxon>
        <taxon>Kitasatosporales</taxon>
        <taxon>Streptomycetaceae</taxon>
        <taxon>Streptomyces</taxon>
    </lineage>
</organism>
<keyword evidence="4" id="KW-1185">Reference proteome</keyword>
<name>A0A6M4X249_9ACTN</name>